<feature type="compositionally biased region" description="Pro residues" evidence="2">
    <location>
        <begin position="379"/>
        <end position="389"/>
    </location>
</feature>
<feature type="compositionally biased region" description="Low complexity" evidence="2">
    <location>
        <begin position="549"/>
        <end position="562"/>
    </location>
</feature>
<evidence type="ECO:0000259" key="3">
    <source>
        <dbReference type="SMART" id="SM00360"/>
    </source>
</evidence>
<gene>
    <name evidence="5" type="primary">LOC115215009</name>
</gene>
<feature type="compositionally biased region" description="Low complexity" evidence="2">
    <location>
        <begin position="480"/>
        <end position="495"/>
    </location>
</feature>
<dbReference type="PANTHER" id="PTHR22014:SF2">
    <property type="entry name" value="RNA-BINDING PROTEIN 33"/>
    <property type="match status" value="1"/>
</dbReference>
<feature type="region of interest" description="Disordered" evidence="2">
    <location>
        <begin position="657"/>
        <end position="712"/>
    </location>
</feature>
<feature type="region of interest" description="Disordered" evidence="2">
    <location>
        <begin position="472"/>
        <end position="637"/>
    </location>
</feature>
<dbReference type="InterPro" id="IPR035979">
    <property type="entry name" value="RBD_domain_sf"/>
</dbReference>
<feature type="region of interest" description="Disordered" evidence="2">
    <location>
        <begin position="1036"/>
        <end position="1062"/>
    </location>
</feature>
<dbReference type="InterPro" id="IPR012677">
    <property type="entry name" value="Nucleotide-bd_a/b_plait_sf"/>
</dbReference>
<evidence type="ECO:0000313" key="4">
    <source>
        <dbReference type="Proteomes" id="UP000515154"/>
    </source>
</evidence>
<keyword evidence="1" id="KW-0175">Coiled coil</keyword>
<reference evidence="5" key="1">
    <citation type="submission" date="2025-08" db="UniProtKB">
        <authorList>
            <consortium name="RefSeq"/>
        </authorList>
    </citation>
    <scope>IDENTIFICATION</scope>
</reference>
<dbReference type="CDD" id="cd00590">
    <property type="entry name" value="RRM_SF"/>
    <property type="match status" value="1"/>
</dbReference>
<feature type="compositionally biased region" description="Low complexity" evidence="2">
    <location>
        <begin position="512"/>
        <end position="535"/>
    </location>
</feature>
<protein>
    <submittedName>
        <fullName evidence="5">RNA-binding protein 33-like isoform X1</fullName>
    </submittedName>
</protein>
<feature type="compositionally biased region" description="Polar residues" evidence="2">
    <location>
        <begin position="315"/>
        <end position="325"/>
    </location>
</feature>
<dbReference type="Pfam" id="PF00076">
    <property type="entry name" value="RRM_1"/>
    <property type="match status" value="1"/>
</dbReference>
<feature type="region of interest" description="Disordered" evidence="2">
    <location>
        <begin position="239"/>
        <end position="298"/>
    </location>
</feature>
<feature type="compositionally biased region" description="Basic and acidic residues" evidence="2">
    <location>
        <begin position="56"/>
        <end position="67"/>
    </location>
</feature>
<feature type="compositionally biased region" description="Polar residues" evidence="2">
    <location>
        <begin position="264"/>
        <end position="282"/>
    </location>
</feature>
<feature type="compositionally biased region" description="Polar residues" evidence="2">
    <location>
        <begin position="69"/>
        <end position="84"/>
    </location>
</feature>
<feature type="compositionally biased region" description="Low complexity" evidence="2">
    <location>
        <begin position="701"/>
        <end position="712"/>
    </location>
</feature>
<dbReference type="InterPro" id="IPR000504">
    <property type="entry name" value="RRM_dom"/>
</dbReference>
<feature type="region of interest" description="Disordered" evidence="2">
    <location>
        <begin position="946"/>
        <end position="999"/>
    </location>
</feature>
<feature type="compositionally biased region" description="Low complexity" evidence="2">
    <location>
        <begin position="675"/>
        <end position="689"/>
    </location>
</feature>
<evidence type="ECO:0000256" key="1">
    <source>
        <dbReference type="SAM" id="Coils"/>
    </source>
</evidence>
<feature type="domain" description="RRM" evidence="3">
    <location>
        <begin position="1425"/>
        <end position="1492"/>
    </location>
</feature>
<dbReference type="SUPFAM" id="SSF54928">
    <property type="entry name" value="RNA-binding domain, RBD"/>
    <property type="match status" value="1"/>
</dbReference>
<feature type="compositionally biased region" description="Low complexity" evidence="2">
    <location>
        <begin position="326"/>
        <end position="343"/>
    </location>
</feature>
<feature type="coiled-coil region" evidence="1">
    <location>
        <begin position="865"/>
        <end position="899"/>
    </location>
</feature>
<dbReference type="InterPro" id="IPR039878">
    <property type="entry name" value="RBM33"/>
</dbReference>
<feature type="compositionally biased region" description="Polar residues" evidence="2">
    <location>
        <begin position="401"/>
        <end position="419"/>
    </location>
</feature>
<feature type="region of interest" description="Disordered" evidence="2">
    <location>
        <begin position="169"/>
        <end position="202"/>
    </location>
</feature>
<organism evidence="4 5">
    <name type="scientific">Octopus sinensis</name>
    <name type="common">East Asian common octopus</name>
    <dbReference type="NCBI Taxonomy" id="2607531"/>
    <lineage>
        <taxon>Eukaryota</taxon>
        <taxon>Metazoa</taxon>
        <taxon>Spiralia</taxon>
        <taxon>Lophotrochozoa</taxon>
        <taxon>Mollusca</taxon>
        <taxon>Cephalopoda</taxon>
        <taxon>Coleoidea</taxon>
        <taxon>Octopodiformes</taxon>
        <taxon>Octopoda</taxon>
        <taxon>Incirrata</taxon>
        <taxon>Octopodidae</taxon>
        <taxon>Octopus</taxon>
    </lineage>
</organism>
<proteinExistence type="predicted"/>
<dbReference type="GO" id="GO:0003723">
    <property type="term" value="F:RNA binding"/>
    <property type="evidence" value="ECO:0007669"/>
    <property type="project" value="InterPro"/>
</dbReference>
<dbReference type="PANTHER" id="PTHR22014">
    <property type="entry name" value="RNA-BINDING PROTEIN 33"/>
    <property type="match status" value="1"/>
</dbReference>
<dbReference type="RefSeq" id="XP_029639985.1">
    <property type="nucleotide sequence ID" value="XM_029784125.2"/>
</dbReference>
<feature type="compositionally biased region" description="Basic residues" evidence="2">
    <location>
        <begin position="352"/>
        <end position="362"/>
    </location>
</feature>
<dbReference type="SMART" id="SM00360">
    <property type="entry name" value="RRM"/>
    <property type="match status" value="1"/>
</dbReference>
<feature type="compositionally biased region" description="Basic and acidic residues" evidence="2">
    <location>
        <begin position="1036"/>
        <end position="1057"/>
    </location>
</feature>
<feature type="region of interest" description="Disordered" evidence="2">
    <location>
        <begin position="29"/>
        <end position="87"/>
    </location>
</feature>
<dbReference type="KEGG" id="osn:115215009"/>
<evidence type="ECO:0000313" key="5">
    <source>
        <dbReference type="RefSeq" id="XP_029639985.1"/>
    </source>
</evidence>
<sequence length="1497" mass="167209">MSRKNRPTAASWDSDEDLLHDDILGISAFQSSKEKEESDEELDEDALLGSDNEYSETTKESTVKAEKIPSTNAAGIPSQTSYQSHLKRRDELEMEEYELLEVPSDADFEGEDVIEVADPSELDGFETGQGNLTEDGNAEHFAASNISGQSISELGTESYNHPVNDYESFQSQEEDYEDKTIKGFEESSESEDEEKGRGRFISERSNIISIATTKPKTRTDIPDTLEISEEQQAQIDQFLNERNRRGGRRGYRGGHDNRVHARQATYNTWTSNTTASNMQPPSHLTDKRPGGYKVQSNPNITVAETEVYPITITGRGSYNQHHTANQPHLQQQQQQPQPQAQQQQPPPPQQHIYHHQQQHHHQQQQQHIPQQQHHHPQVPQHPPPSPNPASTPQVMHHPSHMYQQPQPQHPSVVTNQPQSAVPHHYTQPVSMTSSAPLAAPPSVVMAPTNSNPSQQQGRKILINPHFRGAKLESQPPPVIPSSSAIASTPMLQQPQQRHRHYQPVTQQTSYVQPNPAEAWPPAAAPQAPQQHSYAPNTQPMMHPQTHYTPVSQPYQAAPQPQSLQPPPPPPPPPPVQHQQMPAAPPMAAPIPSQINTVPPQYSGAPQPIQSLAPVPNQQPPSVYHISQPYQSAPAPVPSRPVNDQSMIFRQTSQSHLMPAPQAPHFMSSPPPPSPQVHQQHPLHPSQVHSVPQHQPGATAAPPMQQPFQPRPQYQVQPVQQSHHEMIPTQHQSQQDMSKNSHRMPAPITSQYGNSMQQIRTSTRGNFSGKISTFSKLHRKYQRLRVNPLVSPKRNRQEIQTQQNKNIKVLTTLPQVKLMSDTDTQATKMPKVSTHLKQLTQSDDEESKLLREKLEQQKRMRAEVIRRKELRRLLQAEQRRKDLQDKLAEQGLTLADVSEEQKAHLLDGLPKKKVGAVNKSLTSYQAQIPPGKKQQILGKRPLQSTPVADAAAKNASQHQFHGKPPKQVKTNVSGKQEKDKMLESRQQTNQALSERHQHQSAGNVILSEEEKNFYQKQYIPPHQQFQSISTPKKAKRDMISKESEQKAGNEHHGEHARGSNENLGTKINCPPGPGSGFVSPQQMPGLRHMRGGKMKMFNPRMQFGGQPRMPSPNAQAQMQNSNYEGQLLNFPPPSQGPQRPMGMRSPIRPGQNQGHLRPPIPVGMRQQAPGVFRHPSPSGMRPALRPGLRHFGPQSSLRPMRGQPRLLGPPNQSRMPQDQLRPMCPQQQRFMHPSNPQRHLIPQGRGGLRGMMSRGRGMQPGRGGHLMPMLPPQGSMPPDFAQQLEGNIPKQELMKKTRLILKKVIKNSVAGKGQAVANAKKVLVRKVSQSNLGGPAGGAPQNINNVGAQQGNRQMNLQGPNVFPNQERQMKFQNPGMGRGKIPPQRPPGPMPMRKVPGNMAVNKDQSNLGRRTDGDGNQKIKKATMIAVDNLSSSTTERTMHQMAKSCGHVESLQLLKSQRKALIRFRTGDQAQKFFKKFHRHMLDLSHINVTVLPAS</sequence>
<feature type="compositionally biased region" description="Pro residues" evidence="2">
    <location>
        <begin position="563"/>
        <end position="575"/>
    </location>
</feature>
<keyword evidence="4" id="KW-1185">Reference proteome</keyword>
<dbReference type="Gene3D" id="3.30.70.330">
    <property type="match status" value="1"/>
</dbReference>
<name>A0A6P7SNX7_9MOLL</name>
<evidence type="ECO:0000256" key="2">
    <source>
        <dbReference type="SAM" id="MobiDB-lite"/>
    </source>
</evidence>
<dbReference type="Proteomes" id="UP000515154">
    <property type="component" value="Linkage group LG1"/>
</dbReference>
<feature type="region of interest" description="Disordered" evidence="2">
    <location>
        <begin position="315"/>
        <end position="434"/>
    </location>
</feature>
<feature type="compositionally biased region" description="Acidic residues" evidence="2">
    <location>
        <begin position="37"/>
        <end position="46"/>
    </location>
</feature>
<accession>A0A6P7SNX7</accession>